<evidence type="ECO:0000259" key="1">
    <source>
        <dbReference type="Pfam" id="PF13761"/>
    </source>
</evidence>
<dbReference type="InterPro" id="IPR025311">
    <property type="entry name" value="DUF4166"/>
</dbReference>
<protein>
    <recommendedName>
        <fullName evidence="1">DUF4166 domain-containing protein</fullName>
    </recommendedName>
</protein>
<keyword evidence="3" id="KW-1185">Reference proteome</keyword>
<proteinExistence type="predicted"/>
<evidence type="ECO:0000313" key="3">
    <source>
        <dbReference type="Proteomes" id="UP000553888"/>
    </source>
</evidence>
<gene>
    <name evidence="2" type="ORF">BJ979_003205</name>
</gene>
<evidence type="ECO:0000313" key="2">
    <source>
        <dbReference type="EMBL" id="NYH00580.1"/>
    </source>
</evidence>
<comment type="caution">
    <text evidence="2">The sequence shown here is derived from an EMBL/GenBank/DDBJ whole genome shotgun (WGS) entry which is preliminary data.</text>
</comment>
<accession>A0A852YS91</accession>
<dbReference type="AlphaFoldDB" id="A0A852YS91"/>
<dbReference type="Pfam" id="PF13761">
    <property type="entry name" value="DUF4166"/>
    <property type="match status" value="1"/>
</dbReference>
<dbReference type="RefSeq" id="WP_218853514.1">
    <property type="nucleotide sequence ID" value="NZ_JACBZY010000001.1"/>
</dbReference>
<organism evidence="2 3">
    <name type="scientific">Schumannella luteola</name>
    <dbReference type="NCBI Taxonomy" id="472059"/>
    <lineage>
        <taxon>Bacteria</taxon>
        <taxon>Bacillati</taxon>
        <taxon>Actinomycetota</taxon>
        <taxon>Actinomycetes</taxon>
        <taxon>Micrococcales</taxon>
        <taxon>Microbacteriaceae</taxon>
        <taxon>Schumannella</taxon>
    </lineage>
</organism>
<feature type="domain" description="DUF4166" evidence="1">
    <location>
        <begin position="19"/>
        <end position="196"/>
    </location>
</feature>
<reference evidence="2 3" key="1">
    <citation type="submission" date="2020-07" db="EMBL/GenBank/DDBJ databases">
        <title>Sequencing the genomes of 1000 actinobacteria strains.</title>
        <authorList>
            <person name="Klenk H.-P."/>
        </authorList>
    </citation>
    <scope>NUCLEOTIDE SEQUENCE [LARGE SCALE GENOMIC DNA]</scope>
    <source>
        <strain evidence="2 3">DSM 23141</strain>
    </source>
</reference>
<dbReference type="Proteomes" id="UP000553888">
    <property type="component" value="Unassembled WGS sequence"/>
</dbReference>
<name>A0A852YS91_9MICO</name>
<dbReference type="EMBL" id="JACBZY010000001">
    <property type="protein sequence ID" value="NYH00580.1"/>
    <property type="molecule type" value="Genomic_DNA"/>
</dbReference>
<sequence length="204" mass="23219">MAESVYQRVLGDEFALLDLRLRRYFGPPPEGAVGVGRGVYDQAGAVGIGGRLLRPVLTWLAWQRILFPESGEEIAFTVVNRADERRGTLSAQRTFDFDGVRRVMEDTMSVRRGRLRDRLGRTRWLEVDLELSVVDGGLHMVSRGLGVRLGFVRLPLPRLARVSLDERSDPDGVHQRVDVRLTAPLLGEFFRYSGIFSYDYRQLR</sequence>